<dbReference type="InterPro" id="IPR045108">
    <property type="entry name" value="TXNDC17-like"/>
</dbReference>
<dbReference type="GO" id="GO:0047134">
    <property type="term" value="F:protein-disulfide reductase [NAD(P)H] activity"/>
    <property type="evidence" value="ECO:0007669"/>
    <property type="project" value="InterPro"/>
</dbReference>
<organism evidence="3 4">
    <name type="scientific">Gymnopilus dilepis</name>
    <dbReference type="NCBI Taxonomy" id="231916"/>
    <lineage>
        <taxon>Eukaryota</taxon>
        <taxon>Fungi</taxon>
        <taxon>Dikarya</taxon>
        <taxon>Basidiomycota</taxon>
        <taxon>Agaricomycotina</taxon>
        <taxon>Agaricomycetes</taxon>
        <taxon>Agaricomycetidae</taxon>
        <taxon>Agaricales</taxon>
        <taxon>Agaricineae</taxon>
        <taxon>Hymenogastraceae</taxon>
        <taxon>Gymnopilus</taxon>
    </lineage>
</organism>
<sequence>MPLIYADGSIDPITLFKVPEHFVVFYSSVVNGEMWCPDCRQVEGIVKEVFSGNGPDALIVYVGDRTQWKKPDNIYRQEPWHISNVPTIIRLKDGKEDGRLSDEKQILSQLKTFVKSE</sequence>
<dbReference type="InterPro" id="IPR036249">
    <property type="entry name" value="Thioredoxin-like_sf"/>
</dbReference>
<dbReference type="Pfam" id="PF06110">
    <property type="entry name" value="TXD17-like_Trx"/>
    <property type="match status" value="1"/>
</dbReference>
<reference evidence="3 4" key="1">
    <citation type="journal article" date="2018" name="Evol. Lett.">
        <title>Horizontal gene cluster transfer increased hallucinogenic mushroom diversity.</title>
        <authorList>
            <person name="Reynolds H.T."/>
            <person name="Vijayakumar V."/>
            <person name="Gluck-Thaler E."/>
            <person name="Korotkin H.B."/>
            <person name="Matheny P.B."/>
            <person name="Slot J.C."/>
        </authorList>
    </citation>
    <scope>NUCLEOTIDE SEQUENCE [LARGE SCALE GENOMIC DNA]</scope>
    <source>
        <strain evidence="3 4">SRW20</strain>
    </source>
</reference>
<evidence type="ECO:0000313" key="4">
    <source>
        <dbReference type="Proteomes" id="UP000284706"/>
    </source>
</evidence>
<dbReference type="PANTHER" id="PTHR12452">
    <property type="entry name" value="42-9-9 PROTEIN-RELATED"/>
    <property type="match status" value="1"/>
</dbReference>
<gene>
    <name evidence="3" type="ORF">CVT26_011095</name>
</gene>
<evidence type="ECO:0000313" key="3">
    <source>
        <dbReference type="EMBL" id="PPQ66376.1"/>
    </source>
</evidence>
<dbReference type="OrthoDB" id="78947at2759"/>
<dbReference type="InterPro" id="IPR010357">
    <property type="entry name" value="TXNDC17_dom"/>
</dbReference>
<name>A0A409VJH8_9AGAR</name>
<dbReference type="SUPFAM" id="SSF52833">
    <property type="entry name" value="Thioredoxin-like"/>
    <property type="match status" value="1"/>
</dbReference>
<protein>
    <recommendedName>
        <fullName evidence="2">Thioredoxin domain-containing protein</fullName>
    </recommendedName>
</protein>
<evidence type="ECO:0000259" key="2">
    <source>
        <dbReference type="Pfam" id="PF06110"/>
    </source>
</evidence>
<comment type="caution">
    <text evidence="3">The sequence shown here is derived from an EMBL/GenBank/DDBJ whole genome shotgun (WGS) entry which is preliminary data.</text>
</comment>
<dbReference type="AlphaFoldDB" id="A0A409VJH8"/>
<accession>A0A409VJH8</accession>
<feature type="domain" description="Thioredoxin" evidence="2">
    <location>
        <begin position="22"/>
        <end position="110"/>
    </location>
</feature>
<dbReference type="PANTHER" id="PTHR12452:SF0">
    <property type="entry name" value="THIOREDOXIN DOMAIN-CONTAINING PROTEIN 17"/>
    <property type="match status" value="1"/>
</dbReference>
<comment type="similarity">
    <text evidence="1">Belongs to the thioredoxin family.</text>
</comment>
<dbReference type="STRING" id="231916.A0A409VJH8"/>
<evidence type="ECO:0000256" key="1">
    <source>
        <dbReference type="ARBA" id="ARBA00008987"/>
    </source>
</evidence>
<dbReference type="Gene3D" id="3.40.30.10">
    <property type="entry name" value="Glutaredoxin"/>
    <property type="match status" value="1"/>
</dbReference>
<keyword evidence="4" id="KW-1185">Reference proteome</keyword>
<dbReference type="Proteomes" id="UP000284706">
    <property type="component" value="Unassembled WGS sequence"/>
</dbReference>
<proteinExistence type="inferred from homology"/>
<dbReference type="GO" id="GO:0005829">
    <property type="term" value="C:cytosol"/>
    <property type="evidence" value="ECO:0007669"/>
    <property type="project" value="TreeGrafter"/>
</dbReference>
<dbReference type="EMBL" id="NHYE01005632">
    <property type="protein sequence ID" value="PPQ66376.1"/>
    <property type="molecule type" value="Genomic_DNA"/>
</dbReference>
<dbReference type="InParanoid" id="A0A409VJH8"/>